<gene>
    <name evidence="1" type="ORF">ABE541_13295</name>
</gene>
<dbReference type="RefSeq" id="WP_168127152.1">
    <property type="nucleotide sequence ID" value="NZ_JBDJLH010000001.1"/>
</dbReference>
<dbReference type="InterPro" id="IPR019613">
    <property type="entry name" value="DUF4198"/>
</dbReference>
<dbReference type="SUPFAM" id="SSF49478">
    <property type="entry name" value="Cna protein B-type domain"/>
    <property type="match status" value="1"/>
</dbReference>
<comment type="caution">
    <text evidence="1">The sequence shown here is derived from an EMBL/GenBank/DDBJ whole genome shotgun (WGS) entry which is preliminary data.</text>
</comment>
<keyword evidence="2" id="KW-1185">Reference proteome</keyword>
<accession>A0ABV0BXI2</accession>
<evidence type="ECO:0000313" key="2">
    <source>
        <dbReference type="Proteomes" id="UP001409291"/>
    </source>
</evidence>
<name>A0ABV0BXI2_9SPHI</name>
<evidence type="ECO:0000313" key="1">
    <source>
        <dbReference type="EMBL" id="MEN5378234.1"/>
    </source>
</evidence>
<dbReference type="EMBL" id="JBDJNQ010000006">
    <property type="protein sequence ID" value="MEN5378234.1"/>
    <property type="molecule type" value="Genomic_DNA"/>
</dbReference>
<dbReference type="Pfam" id="PF10670">
    <property type="entry name" value="DUF4198"/>
    <property type="match status" value="1"/>
</dbReference>
<sequence length="235" mass="26491">MYYVKQLLIAMIVLFGGNQIVQAHAIWIESNPVGIKNQSHTIRVYYGEYATGEIEKTKDWYSDLNQLKLNLVDSENKVELKLTDKGDYLEASFVPAKDGIYQIFVSHPAKELGGTTRYEFLAQSQIQVGKDAGYAAIPLAAHFIFQNKIFKTNDVVEIQLLRGNSPVANKEVLVMSPNGWSKNYKTDSQGKIKAEAIWAGTYVIENSHMADQSGNWNDKTYNKNWQGLTASFQVK</sequence>
<proteinExistence type="predicted"/>
<reference evidence="1 2" key="1">
    <citation type="submission" date="2024-04" db="EMBL/GenBank/DDBJ databases">
        <title>WGS of bacteria from Torrens River.</title>
        <authorList>
            <person name="Wyrsch E.R."/>
            <person name="Drigo B."/>
        </authorList>
    </citation>
    <scope>NUCLEOTIDE SEQUENCE [LARGE SCALE GENOMIC DNA]</scope>
    <source>
        <strain evidence="1 2">TWI391</strain>
    </source>
</reference>
<organism evidence="1 2">
    <name type="scientific">Sphingobacterium kitahiroshimense</name>
    <dbReference type="NCBI Taxonomy" id="470446"/>
    <lineage>
        <taxon>Bacteria</taxon>
        <taxon>Pseudomonadati</taxon>
        <taxon>Bacteroidota</taxon>
        <taxon>Sphingobacteriia</taxon>
        <taxon>Sphingobacteriales</taxon>
        <taxon>Sphingobacteriaceae</taxon>
        <taxon>Sphingobacterium</taxon>
    </lineage>
</organism>
<dbReference type="Proteomes" id="UP001409291">
    <property type="component" value="Unassembled WGS sequence"/>
</dbReference>
<protein>
    <submittedName>
        <fullName evidence="1">DUF4198 domain-containing protein</fullName>
    </submittedName>
</protein>